<dbReference type="GO" id="GO:0016746">
    <property type="term" value="F:acyltransferase activity"/>
    <property type="evidence" value="ECO:0007669"/>
    <property type="project" value="UniProtKB-KW"/>
</dbReference>
<evidence type="ECO:0000313" key="4">
    <source>
        <dbReference type="EMBL" id="MEX0428992.1"/>
    </source>
</evidence>
<comment type="caution">
    <text evidence="4">The sequence shown here is derived from an EMBL/GenBank/DDBJ whole genome shotgun (WGS) entry which is preliminary data.</text>
</comment>
<dbReference type="RefSeq" id="WP_367994961.1">
    <property type="nucleotide sequence ID" value="NZ_JBFPJR010000030.1"/>
</dbReference>
<dbReference type="PROSITE" id="PS51186">
    <property type="entry name" value="GNAT"/>
    <property type="match status" value="1"/>
</dbReference>
<evidence type="ECO:0000256" key="1">
    <source>
        <dbReference type="ARBA" id="ARBA00022679"/>
    </source>
</evidence>
<evidence type="ECO:0000256" key="2">
    <source>
        <dbReference type="ARBA" id="ARBA00023315"/>
    </source>
</evidence>
<protein>
    <submittedName>
        <fullName evidence="4">GNAT family N-acetyltransferase</fullName>
        <ecNumber evidence="4">2.3.1.-</ecNumber>
    </submittedName>
</protein>
<reference evidence="4 5" key="1">
    <citation type="submission" date="2024-07" db="EMBL/GenBank/DDBJ databases">
        <authorList>
            <person name="Lee S."/>
            <person name="Kang M."/>
        </authorList>
    </citation>
    <scope>NUCLEOTIDE SEQUENCE [LARGE SCALE GENOMIC DNA]</scope>
    <source>
        <strain evidence="4 5">DS6</strain>
    </source>
</reference>
<dbReference type="InterPro" id="IPR000182">
    <property type="entry name" value="GNAT_dom"/>
</dbReference>
<accession>A0ABV3T1B1</accession>
<proteinExistence type="predicted"/>
<sequence length="172" mass="18376">MSVVRRATRADLRHLGGIEADADRLFAAYLGADPGWPSPPAGERRAAEPGFLLVAAPDDGPVLGFVHVLEIDGAAHLEQLSVASAAQRQGRALVEAAKAEAASRGHGQMSLMTYADVPWNAPFYATCGFVQVEPATPFHRRLIRVEEDLGLARHGRRVLMVTSLTTPGVTSE</sequence>
<feature type="domain" description="N-acetyltransferase" evidence="3">
    <location>
        <begin position="2"/>
        <end position="165"/>
    </location>
</feature>
<gene>
    <name evidence="4" type="ORF">AB3X52_15295</name>
</gene>
<keyword evidence="2 4" id="KW-0012">Acyltransferase</keyword>
<organism evidence="4 5">
    <name type="scientific">Nocardioides eburneus</name>
    <dbReference type="NCBI Taxonomy" id="3231482"/>
    <lineage>
        <taxon>Bacteria</taxon>
        <taxon>Bacillati</taxon>
        <taxon>Actinomycetota</taxon>
        <taxon>Actinomycetes</taxon>
        <taxon>Propionibacteriales</taxon>
        <taxon>Nocardioidaceae</taxon>
        <taxon>Nocardioides</taxon>
    </lineage>
</organism>
<dbReference type="SUPFAM" id="SSF55729">
    <property type="entry name" value="Acyl-CoA N-acyltransferases (Nat)"/>
    <property type="match status" value="1"/>
</dbReference>
<evidence type="ECO:0000259" key="3">
    <source>
        <dbReference type="PROSITE" id="PS51186"/>
    </source>
</evidence>
<dbReference type="EMBL" id="JBFPJR010000030">
    <property type="protein sequence ID" value="MEX0428992.1"/>
    <property type="molecule type" value="Genomic_DNA"/>
</dbReference>
<dbReference type="EC" id="2.3.1.-" evidence="4"/>
<name>A0ABV3T1B1_9ACTN</name>
<dbReference type="InterPro" id="IPR050832">
    <property type="entry name" value="Bact_Acetyltransf"/>
</dbReference>
<keyword evidence="1 4" id="KW-0808">Transferase</keyword>
<dbReference type="Proteomes" id="UP001556631">
    <property type="component" value="Unassembled WGS sequence"/>
</dbReference>
<dbReference type="Gene3D" id="3.40.630.30">
    <property type="match status" value="1"/>
</dbReference>
<keyword evidence="5" id="KW-1185">Reference proteome</keyword>
<dbReference type="PANTHER" id="PTHR43877">
    <property type="entry name" value="AMINOALKYLPHOSPHONATE N-ACETYLTRANSFERASE-RELATED-RELATED"/>
    <property type="match status" value="1"/>
</dbReference>
<dbReference type="InterPro" id="IPR016181">
    <property type="entry name" value="Acyl_CoA_acyltransferase"/>
</dbReference>
<evidence type="ECO:0000313" key="5">
    <source>
        <dbReference type="Proteomes" id="UP001556631"/>
    </source>
</evidence>
<dbReference type="Pfam" id="PF00583">
    <property type="entry name" value="Acetyltransf_1"/>
    <property type="match status" value="1"/>
</dbReference>